<feature type="transmembrane region" description="Helical" evidence="2">
    <location>
        <begin position="274"/>
        <end position="295"/>
    </location>
</feature>
<feature type="compositionally biased region" description="Low complexity" evidence="1">
    <location>
        <begin position="393"/>
        <end position="411"/>
    </location>
</feature>
<keyword evidence="2" id="KW-0812">Transmembrane</keyword>
<evidence type="ECO:0000313" key="4">
    <source>
        <dbReference type="Proteomes" id="UP000293433"/>
    </source>
</evidence>
<feature type="transmembrane region" description="Helical" evidence="2">
    <location>
        <begin position="30"/>
        <end position="48"/>
    </location>
</feature>
<dbReference type="AlphaFoldDB" id="A0A4V2EX52"/>
<feature type="transmembrane region" description="Helical" evidence="2">
    <location>
        <begin position="234"/>
        <end position="262"/>
    </location>
</feature>
<feature type="transmembrane region" description="Helical" evidence="2">
    <location>
        <begin position="85"/>
        <end position="106"/>
    </location>
</feature>
<evidence type="ECO:0000256" key="2">
    <source>
        <dbReference type="SAM" id="Phobius"/>
    </source>
</evidence>
<proteinExistence type="predicted"/>
<feature type="region of interest" description="Disordered" evidence="1">
    <location>
        <begin position="393"/>
        <end position="413"/>
    </location>
</feature>
<feature type="transmembrane region" description="Helical" evidence="2">
    <location>
        <begin position="55"/>
        <end position="73"/>
    </location>
</feature>
<sequence length="513" mass="53934">MPLPLLALAWLLLPVMTIGATQVGTVPGDLPMVALAAGPAVVVSMRARQATTWRTWLALCAVLAVSEWLAQWIGQPHGLNPAQRLIGALGAGVLVSAQAVLSARRVDRVWDELVLDRRPPALRRVAAMTRMIAMGVVPLAIVAAAGLSLLQGLLHAMTSGAGWVAGLNPWALPLANHALASSLSVLVLVPMLRSDRWPWPAWPVVAGVLLAGPLLALCVVAWPDWLVVLPAYTFLAGWLGGLSGAALATALSVGLMVLLGEVHAGHSPFDGPDGYTVLLATSVRLALVGMLGMVWNEPRARRRQRREGADARSGAATFRNVMALEWQLARTGYGRGQNVDRPVLWLHIDLPVYRPPGSRSALSPLSMADDGSMTQGAEPAIQRMMAGPIGRLTGAPATAAGDTATSPAGDGQVLDDGLDSTLPSPRLPALMLALARGLRGHDAVVPIAGEALIVLVNDIDRSVVGKLVNRLDVLLLQEGRRHLAPADIRQAALVHASAATVLLTSARYLSTDL</sequence>
<gene>
    <name evidence="3" type="ORF">EV685_0564</name>
</gene>
<evidence type="ECO:0000313" key="3">
    <source>
        <dbReference type="EMBL" id="RZS58280.1"/>
    </source>
</evidence>
<reference evidence="3 4" key="1">
    <citation type="submission" date="2019-02" db="EMBL/GenBank/DDBJ databases">
        <title>Genomic Encyclopedia of Type Strains, Phase IV (KMG-IV): sequencing the most valuable type-strain genomes for metagenomic binning, comparative biology and taxonomic classification.</title>
        <authorList>
            <person name="Goeker M."/>
        </authorList>
    </citation>
    <scope>NUCLEOTIDE SEQUENCE [LARGE SCALE GENOMIC DNA]</scope>
    <source>
        <strain evidence="3 4">DSM 10617</strain>
    </source>
</reference>
<dbReference type="EMBL" id="SGWV01000007">
    <property type="protein sequence ID" value="RZS58280.1"/>
    <property type="molecule type" value="Genomic_DNA"/>
</dbReference>
<keyword evidence="4" id="KW-1185">Reference proteome</keyword>
<dbReference type="RefSeq" id="WP_130480439.1">
    <property type="nucleotide sequence ID" value="NZ_SGWV01000007.1"/>
</dbReference>
<feature type="transmembrane region" description="Helical" evidence="2">
    <location>
        <begin position="127"/>
        <end position="150"/>
    </location>
</feature>
<keyword evidence="2" id="KW-1133">Transmembrane helix</keyword>
<evidence type="ECO:0000256" key="1">
    <source>
        <dbReference type="SAM" id="MobiDB-lite"/>
    </source>
</evidence>
<feature type="transmembrane region" description="Helical" evidence="2">
    <location>
        <begin position="201"/>
        <end position="222"/>
    </location>
</feature>
<name>A0A4V2EX52_9BURK</name>
<keyword evidence="2" id="KW-0472">Membrane</keyword>
<protein>
    <submittedName>
        <fullName evidence="3">Uncharacterized protein</fullName>
    </submittedName>
</protein>
<organism evidence="3 4">
    <name type="scientific">Sphaerotilus mobilis</name>
    <dbReference type="NCBI Taxonomy" id="47994"/>
    <lineage>
        <taxon>Bacteria</taxon>
        <taxon>Pseudomonadati</taxon>
        <taxon>Pseudomonadota</taxon>
        <taxon>Betaproteobacteria</taxon>
        <taxon>Burkholderiales</taxon>
        <taxon>Sphaerotilaceae</taxon>
        <taxon>Sphaerotilus</taxon>
    </lineage>
</organism>
<accession>A0A4V2EX52</accession>
<dbReference type="Proteomes" id="UP000293433">
    <property type="component" value="Unassembled WGS sequence"/>
</dbReference>
<comment type="caution">
    <text evidence="3">The sequence shown here is derived from an EMBL/GenBank/DDBJ whole genome shotgun (WGS) entry which is preliminary data.</text>
</comment>